<evidence type="ECO:0000256" key="8">
    <source>
        <dbReference type="ARBA" id="ARBA00022741"/>
    </source>
</evidence>
<dbReference type="Proteomes" id="UP000730161">
    <property type="component" value="Unassembled WGS sequence"/>
</dbReference>
<dbReference type="EC" id="2.7.7.79" evidence="3"/>
<evidence type="ECO:0000256" key="9">
    <source>
        <dbReference type="ARBA" id="ARBA00022842"/>
    </source>
</evidence>
<dbReference type="PANTHER" id="PTHR12729">
    <property type="entry name" value="TRNA(HIS) GUANYLYLTRANSFERASE-RELATED"/>
    <property type="match status" value="1"/>
</dbReference>
<keyword evidence="7" id="KW-0479">Metal-binding</keyword>
<dbReference type="InterPro" id="IPR038469">
    <property type="entry name" value="tRNAHis_GuaTrfase_Thg1_sf"/>
</dbReference>
<dbReference type="InterPro" id="IPR025845">
    <property type="entry name" value="Thg1_C_dom"/>
</dbReference>
<evidence type="ECO:0000256" key="7">
    <source>
        <dbReference type="ARBA" id="ARBA00022723"/>
    </source>
</evidence>
<keyword evidence="4" id="KW-0808">Transferase</keyword>
<dbReference type="InterPro" id="IPR007537">
    <property type="entry name" value="tRNAHis_GuaTrfase_Thg1"/>
</dbReference>
<comment type="caution">
    <text evidence="13">The sequence shown here is derived from an EMBL/GenBank/DDBJ whole genome shotgun (WGS) entry which is preliminary data.</text>
</comment>
<evidence type="ECO:0000256" key="1">
    <source>
        <dbReference type="ARBA" id="ARBA00001946"/>
    </source>
</evidence>
<evidence type="ECO:0000256" key="10">
    <source>
        <dbReference type="ARBA" id="ARBA00023134"/>
    </source>
</evidence>
<organism evidence="13 14">
    <name type="scientific">Methanocalculus chunghsingensis</name>
    <dbReference type="NCBI Taxonomy" id="156457"/>
    <lineage>
        <taxon>Archaea</taxon>
        <taxon>Methanobacteriati</taxon>
        <taxon>Methanobacteriota</taxon>
        <taxon>Stenosarchaea group</taxon>
        <taxon>Methanomicrobia</taxon>
        <taxon>Methanomicrobiales</taxon>
        <taxon>Methanocalculaceae</taxon>
        <taxon>Methanocalculus</taxon>
    </lineage>
</organism>
<dbReference type="Pfam" id="PF14413">
    <property type="entry name" value="Thg1C"/>
    <property type="match status" value="1"/>
</dbReference>
<keyword evidence="9" id="KW-0460">Magnesium</keyword>
<evidence type="ECO:0000313" key="14">
    <source>
        <dbReference type="Proteomes" id="UP000730161"/>
    </source>
</evidence>
<gene>
    <name evidence="13" type="ORF">RJ53_03290</name>
</gene>
<feature type="domain" description="tRNAHis guanylyltransferase catalytic" evidence="11">
    <location>
        <begin position="1"/>
        <end position="118"/>
    </location>
</feature>
<evidence type="ECO:0000259" key="11">
    <source>
        <dbReference type="Pfam" id="PF04446"/>
    </source>
</evidence>
<dbReference type="AlphaFoldDB" id="A0A8J8B6E7"/>
<dbReference type="Gene3D" id="3.30.70.3000">
    <property type="match status" value="1"/>
</dbReference>
<protein>
    <recommendedName>
        <fullName evidence="3">tRNA(His) guanylyltransferase</fullName>
        <ecNumber evidence="3">2.7.7.79</ecNumber>
    </recommendedName>
</protein>
<evidence type="ECO:0000256" key="3">
    <source>
        <dbReference type="ARBA" id="ARBA00012511"/>
    </source>
</evidence>
<evidence type="ECO:0000256" key="5">
    <source>
        <dbReference type="ARBA" id="ARBA00022694"/>
    </source>
</evidence>
<keyword evidence="10" id="KW-0342">GTP-binding</keyword>
<dbReference type="PANTHER" id="PTHR12729:SF6">
    <property type="entry name" value="TRNA(HIS) GUANYLYLTRANSFERASE-RELATED"/>
    <property type="match status" value="1"/>
</dbReference>
<dbReference type="RefSeq" id="WP_211530207.1">
    <property type="nucleotide sequence ID" value="NZ_JWHL01000003.1"/>
</dbReference>
<evidence type="ECO:0000256" key="2">
    <source>
        <dbReference type="ARBA" id="ARBA00010113"/>
    </source>
</evidence>
<dbReference type="GO" id="GO:0000287">
    <property type="term" value="F:magnesium ion binding"/>
    <property type="evidence" value="ECO:0007669"/>
    <property type="project" value="InterPro"/>
</dbReference>
<keyword evidence="6" id="KW-0548">Nucleotidyltransferase</keyword>
<keyword evidence="14" id="KW-1185">Reference proteome</keyword>
<sequence>MKDREIFSALRTTAPCFIRLDGRSFRSTARALSLTKPFDQRLADAMEAVASLLLGRSGLSFQVAYTFSDEINLFLRTLPFEGRIEKLDSVAASYAASALTLELGLSDPISFDARIIPVSNDIAVEYLIWRQKEAWRNHNNAYCQWALGEEGYPPTEVQERLHRMNTPAMHEMMYSRGINLAETPAWQRRGVIVCRREEEYQGYNPVTEEETMTIRSRIVPDRNPPIFHTEEGRKYLSSLLI</sequence>
<dbReference type="InterPro" id="IPR024956">
    <property type="entry name" value="tRNAHis_GuaTrfase_cat"/>
</dbReference>
<name>A0A8J8B6E7_9EURY</name>
<evidence type="ECO:0000313" key="13">
    <source>
        <dbReference type="EMBL" id="MBR1368577.1"/>
    </source>
</evidence>
<dbReference type="GO" id="GO:0008193">
    <property type="term" value="F:tRNA guanylyltransferase activity"/>
    <property type="evidence" value="ECO:0007669"/>
    <property type="project" value="UniProtKB-EC"/>
</dbReference>
<comment type="cofactor">
    <cofactor evidence="1">
        <name>Mg(2+)</name>
        <dbReference type="ChEBI" id="CHEBI:18420"/>
    </cofactor>
</comment>
<dbReference type="OrthoDB" id="24661at2157"/>
<proteinExistence type="inferred from homology"/>
<reference evidence="13" key="1">
    <citation type="submission" date="2014-12" db="EMBL/GenBank/DDBJ databases">
        <authorList>
            <person name="Huang H.-H."/>
            <person name="Chen S.-C."/>
            <person name="Lai M.-C."/>
        </authorList>
    </citation>
    <scope>NUCLEOTIDE SEQUENCE</scope>
    <source>
        <strain evidence="13">K1F9705b</strain>
    </source>
</reference>
<dbReference type="EMBL" id="JWHL01000003">
    <property type="protein sequence ID" value="MBR1368577.1"/>
    <property type="molecule type" value="Genomic_DNA"/>
</dbReference>
<evidence type="ECO:0000256" key="4">
    <source>
        <dbReference type="ARBA" id="ARBA00022679"/>
    </source>
</evidence>
<evidence type="ECO:0000259" key="12">
    <source>
        <dbReference type="Pfam" id="PF14413"/>
    </source>
</evidence>
<evidence type="ECO:0000256" key="6">
    <source>
        <dbReference type="ARBA" id="ARBA00022695"/>
    </source>
</evidence>
<keyword evidence="5" id="KW-0819">tRNA processing</keyword>
<comment type="similarity">
    <text evidence="2">Belongs to the tRNA(His) guanylyltransferase family.</text>
</comment>
<dbReference type="GO" id="GO:0006400">
    <property type="term" value="P:tRNA modification"/>
    <property type="evidence" value="ECO:0007669"/>
    <property type="project" value="InterPro"/>
</dbReference>
<feature type="domain" description="Thg1 C-terminal" evidence="12">
    <location>
        <begin position="125"/>
        <end position="210"/>
    </location>
</feature>
<dbReference type="GO" id="GO:0005525">
    <property type="term" value="F:GTP binding"/>
    <property type="evidence" value="ECO:0007669"/>
    <property type="project" value="UniProtKB-KW"/>
</dbReference>
<keyword evidence="8" id="KW-0547">Nucleotide-binding</keyword>
<accession>A0A8J8B6E7</accession>
<dbReference type="Pfam" id="PF04446">
    <property type="entry name" value="Thg1"/>
    <property type="match status" value="1"/>
</dbReference>